<dbReference type="RefSeq" id="WP_119795015.1">
    <property type="nucleotide sequence ID" value="NZ_QYZD01000018.1"/>
</dbReference>
<dbReference type="PANTHER" id="PTHR43031:SF17">
    <property type="entry name" value="SULFURTRANSFERASE YTWF-RELATED"/>
    <property type="match status" value="1"/>
</dbReference>
<dbReference type="Pfam" id="PF00581">
    <property type="entry name" value="Rhodanese"/>
    <property type="match status" value="1"/>
</dbReference>
<organism evidence="2 3">
    <name type="scientific">Paenibacillus thiaminolyticus</name>
    <name type="common">Bacillus thiaminolyticus</name>
    <dbReference type="NCBI Taxonomy" id="49283"/>
    <lineage>
        <taxon>Bacteria</taxon>
        <taxon>Bacillati</taxon>
        <taxon>Bacillota</taxon>
        <taxon>Bacilli</taxon>
        <taxon>Bacillales</taxon>
        <taxon>Paenibacillaceae</taxon>
        <taxon>Paenibacillus</taxon>
    </lineage>
</organism>
<evidence type="ECO:0000313" key="3">
    <source>
        <dbReference type="Proteomes" id="UP000266177"/>
    </source>
</evidence>
<evidence type="ECO:0000259" key="1">
    <source>
        <dbReference type="PROSITE" id="PS50206"/>
    </source>
</evidence>
<dbReference type="InterPro" id="IPR001307">
    <property type="entry name" value="Thiosulphate_STrfase_CS"/>
</dbReference>
<dbReference type="OrthoDB" id="9800872at2"/>
<dbReference type="CDD" id="cd00158">
    <property type="entry name" value="RHOD"/>
    <property type="match status" value="1"/>
</dbReference>
<accession>A0A3A3GE13</accession>
<dbReference type="EMBL" id="QYZD01000018">
    <property type="protein sequence ID" value="RJG22123.1"/>
    <property type="molecule type" value="Genomic_DNA"/>
</dbReference>
<name>A0A3A3GE13_PANTH</name>
<dbReference type="GO" id="GO:0004792">
    <property type="term" value="F:thiosulfate-cyanide sulfurtransferase activity"/>
    <property type="evidence" value="ECO:0007669"/>
    <property type="project" value="InterPro"/>
</dbReference>
<dbReference type="Gene3D" id="3.40.250.10">
    <property type="entry name" value="Rhodanese-like domain"/>
    <property type="match status" value="1"/>
</dbReference>
<dbReference type="SUPFAM" id="SSF52821">
    <property type="entry name" value="Rhodanese/Cell cycle control phosphatase"/>
    <property type="match status" value="1"/>
</dbReference>
<comment type="caution">
    <text evidence="2">The sequence shown here is derived from an EMBL/GenBank/DDBJ whole genome shotgun (WGS) entry which is preliminary data.</text>
</comment>
<dbReference type="PANTHER" id="PTHR43031">
    <property type="entry name" value="FAD-DEPENDENT OXIDOREDUCTASE"/>
    <property type="match status" value="1"/>
</dbReference>
<evidence type="ECO:0000313" key="2">
    <source>
        <dbReference type="EMBL" id="RJG22123.1"/>
    </source>
</evidence>
<reference evidence="2 3" key="1">
    <citation type="submission" date="2018-09" db="EMBL/GenBank/DDBJ databases">
        <title>Paenibacillus SK2017-BO5.</title>
        <authorList>
            <person name="Piskunova J.V."/>
            <person name="Dubiley S.A."/>
            <person name="Severinov K.V."/>
        </authorList>
    </citation>
    <scope>NUCLEOTIDE SEQUENCE [LARGE SCALE GENOMIC DNA]</scope>
    <source>
        <strain evidence="2 3">BO5</strain>
    </source>
</reference>
<gene>
    <name evidence="2" type="ORF">DQX05_18640</name>
</gene>
<dbReference type="AlphaFoldDB" id="A0A3A3GE13"/>
<dbReference type="PROSITE" id="PS00380">
    <property type="entry name" value="RHODANESE_1"/>
    <property type="match status" value="1"/>
</dbReference>
<dbReference type="InterPro" id="IPR001763">
    <property type="entry name" value="Rhodanese-like_dom"/>
</dbReference>
<dbReference type="InterPro" id="IPR036873">
    <property type="entry name" value="Rhodanese-like_dom_sf"/>
</dbReference>
<dbReference type="SMART" id="SM00450">
    <property type="entry name" value="RHOD"/>
    <property type="match status" value="1"/>
</dbReference>
<feature type="domain" description="Rhodanese" evidence="1">
    <location>
        <begin position="16"/>
        <end position="100"/>
    </location>
</feature>
<dbReference type="Proteomes" id="UP000266177">
    <property type="component" value="Unassembled WGS sequence"/>
</dbReference>
<protein>
    <submittedName>
        <fullName evidence="2">Rhodanese-like domain-containing protein</fullName>
    </submittedName>
</protein>
<sequence length="100" mass="10958">MSWKEVLPGEAEQMMNAEKARCVDVREPEEYEDGHIPGAVNVPLSELPERSGEIDPAQAWIVVCQAGGRSARACQYLAAAGYTRLHNLSGGMNDWEGEVK</sequence>
<dbReference type="PROSITE" id="PS50206">
    <property type="entry name" value="RHODANESE_3"/>
    <property type="match status" value="1"/>
</dbReference>
<proteinExistence type="predicted"/>
<dbReference type="InterPro" id="IPR050229">
    <property type="entry name" value="GlpE_sulfurtransferase"/>
</dbReference>